<dbReference type="GO" id="GO:0102559">
    <property type="term" value="F:peptide chain release factor N(5)-glutamine methyltransferase activity"/>
    <property type="evidence" value="ECO:0007669"/>
    <property type="project" value="UniProtKB-EC"/>
</dbReference>
<feature type="binding site" evidence="5">
    <location>
        <position position="172"/>
    </location>
    <ligand>
        <name>S-adenosyl-L-methionine</name>
        <dbReference type="ChEBI" id="CHEBI:59789"/>
    </ligand>
</feature>
<dbReference type="FunFam" id="3.40.50.150:FF:000053">
    <property type="entry name" value="Release factor glutamine methyltransferase"/>
    <property type="match status" value="1"/>
</dbReference>
<dbReference type="InterPro" id="IPR040758">
    <property type="entry name" value="PrmC_N"/>
</dbReference>
<evidence type="ECO:0000259" key="6">
    <source>
        <dbReference type="Pfam" id="PF13847"/>
    </source>
</evidence>
<evidence type="ECO:0000256" key="5">
    <source>
        <dbReference type="HAMAP-Rule" id="MF_02126"/>
    </source>
</evidence>
<dbReference type="InterPro" id="IPR002052">
    <property type="entry name" value="DNA_methylase_N6_adenine_CS"/>
</dbReference>
<feature type="domain" description="Release factor glutamine methyltransferase N-terminal" evidence="7">
    <location>
        <begin position="8"/>
        <end position="76"/>
    </location>
</feature>
<dbReference type="Pfam" id="PF13847">
    <property type="entry name" value="Methyltransf_31"/>
    <property type="match status" value="1"/>
</dbReference>
<evidence type="ECO:0000313" key="10">
    <source>
        <dbReference type="Proteomes" id="UP000307164"/>
    </source>
</evidence>
<evidence type="ECO:0000313" key="8">
    <source>
        <dbReference type="EMBL" id="TMO68123.1"/>
    </source>
</evidence>
<dbReference type="InterPro" id="IPR025714">
    <property type="entry name" value="Methyltranfer_dom"/>
</dbReference>
<dbReference type="SUPFAM" id="SSF53335">
    <property type="entry name" value="S-adenosyl-L-methionine-dependent methyltransferases"/>
    <property type="match status" value="1"/>
</dbReference>
<evidence type="ECO:0000256" key="2">
    <source>
        <dbReference type="ARBA" id="ARBA00022679"/>
    </source>
</evidence>
<dbReference type="InterPro" id="IPR019874">
    <property type="entry name" value="RF_methyltr_PrmC"/>
</dbReference>
<dbReference type="Proteomes" id="UP000307217">
    <property type="component" value="Unassembled WGS sequence"/>
</dbReference>
<dbReference type="OrthoDB" id="9800643at2"/>
<comment type="catalytic activity">
    <reaction evidence="4 5">
        <text>L-glutaminyl-[peptide chain release factor] + S-adenosyl-L-methionine = N(5)-methyl-L-glutaminyl-[peptide chain release factor] + S-adenosyl-L-homocysteine + H(+)</text>
        <dbReference type="Rhea" id="RHEA:42896"/>
        <dbReference type="Rhea" id="RHEA-COMP:10271"/>
        <dbReference type="Rhea" id="RHEA-COMP:10272"/>
        <dbReference type="ChEBI" id="CHEBI:15378"/>
        <dbReference type="ChEBI" id="CHEBI:30011"/>
        <dbReference type="ChEBI" id="CHEBI:57856"/>
        <dbReference type="ChEBI" id="CHEBI:59789"/>
        <dbReference type="ChEBI" id="CHEBI:61891"/>
        <dbReference type="EC" id="2.1.1.297"/>
    </reaction>
</comment>
<proteinExistence type="inferred from homology"/>
<evidence type="ECO:0000259" key="7">
    <source>
        <dbReference type="Pfam" id="PF17827"/>
    </source>
</evidence>
<dbReference type="RefSeq" id="WP_138591924.1">
    <property type="nucleotide sequence ID" value="NZ_PNBW01000082.1"/>
</dbReference>
<evidence type="ECO:0000256" key="1">
    <source>
        <dbReference type="ARBA" id="ARBA00022603"/>
    </source>
</evidence>
<comment type="function">
    <text evidence="5">Methylates the class 1 translation termination release factors RF1/PrfA and RF2/PrfB on the glutamine residue of the universally conserved GGQ motif.</text>
</comment>
<dbReference type="PANTHER" id="PTHR18895">
    <property type="entry name" value="HEMK METHYLTRANSFERASE"/>
    <property type="match status" value="1"/>
</dbReference>
<dbReference type="HAMAP" id="MF_02126">
    <property type="entry name" value="RF_methyltr_PrmC"/>
    <property type="match status" value="1"/>
</dbReference>
<reference evidence="10 11" key="2">
    <citation type="submission" date="2019-06" db="EMBL/GenBank/DDBJ databases">
        <title>Co-occurence of chitin degradation, pigmentation and bioactivity in marine Pseudoalteromonas.</title>
        <authorList>
            <person name="Sonnenschein E.C."/>
            <person name="Bech P.K."/>
        </authorList>
    </citation>
    <scope>NUCLEOTIDE SEQUENCE [LARGE SCALE GENOMIC DNA]</scope>
    <source>
        <strain evidence="11">S3790</strain>
        <strain evidence="10">S3895</strain>
    </source>
</reference>
<dbReference type="EMBL" id="PNBX01000044">
    <property type="protein sequence ID" value="TMO68123.1"/>
    <property type="molecule type" value="Genomic_DNA"/>
</dbReference>
<reference evidence="8" key="3">
    <citation type="submission" date="2019-09" db="EMBL/GenBank/DDBJ databases">
        <title>Co-occurence of chitin degradation, pigmentation and bioactivity in marine Pseudoalteromonas.</title>
        <authorList>
            <person name="Sonnenschein E.C."/>
            <person name="Bech P.K."/>
        </authorList>
    </citation>
    <scope>NUCLEOTIDE SEQUENCE</scope>
    <source>
        <strain evidence="8">S3790</strain>
        <strain evidence="9">S3895</strain>
    </source>
</reference>
<accession>A0A5S3V8C9</accession>
<feature type="binding site" evidence="5">
    <location>
        <begin position="121"/>
        <end position="125"/>
    </location>
    <ligand>
        <name>S-adenosyl-L-methionine</name>
        <dbReference type="ChEBI" id="CHEBI:59789"/>
    </ligand>
</feature>
<sequence>MSSFTVAQAIAWASSEFSATSDSAKLDAEVLLLHILSKPRSYLFAWPDAHLLDEQYTQFITCVSRRVNGEPIAHIIKEREFWSLSLEVNNCTLIPRPDTETLVEYALSIELEETASVLDLGTGTGAIALALASEMPNWQVTALDFSVDAVALAQRNQEKLAINNVTVKQSDWYQSVAGQCFDLIVSNPPYIEEDDEHLLQGDVRFEPLSALVASDEGMSDIKHIIDKGRAHLKPGGYLLIEHGYQQAIKLQQYFAQMAYTNILTIQDMSGCDRVTLAMWPE</sequence>
<dbReference type="InterPro" id="IPR050320">
    <property type="entry name" value="N5-glutamine_MTase"/>
</dbReference>
<dbReference type="CDD" id="cd02440">
    <property type="entry name" value="AdoMet_MTases"/>
    <property type="match status" value="1"/>
</dbReference>
<organism evidence="8 11">
    <name type="scientific">Pseudoalteromonas aurantia</name>
    <dbReference type="NCBI Taxonomy" id="43654"/>
    <lineage>
        <taxon>Bacteria</taxon>
        <taxon>Pseudomonadati</taxon>
        <taxon>Pseudomonadota</taxon>
        <taxon>Gammaproteobacteria</taxon>
        <taxon>Alteromonadales</taxon>
        <taxon>Pseudoalteromonadaceae</taxon>
        <taxon>Pseudoalteromonas</taxon>
    </lineage>
</organism>
<keyword evidence="1 5" id="KW-0489">Methyltransferase</keyword>
<feature type="binding site" evidence="5">
    <location>
        <position position="187"/>
    </location>
    <ligand>
        <name>S-adenosyl-L-methionine</name>
        <dbReference type="ChEBI" id="CHEBI:59789"/>
    </ligand>
</feature>
<evidence type="ECO:0000313" key="9">
    <source>
        <dbReference type="EMBL" id="TMO72257.1"/>
    </source>
</evidence>
<comment type="caution">
    <text evidence="8">The sequence shown here is derived from an EMBL/GenBank/DDBJ whole genome shotgun (WGS) entry which is preliminary data.</text>
</comment>
<dbReference type="GO" id="GO:0003676">
    <property type="term" value="F:nucleic acid binding"/>
    <property type="evidence" value="ECO:0007669"/>
    <property type="project" value="InterPro"/>
</dbReference>
<dbReference type="EMBL" id="PNBW01000082">
    <property type="protein sequence ID" value="TMO72257.1"/>
    <property type="molecule type" value="Genomic_DNA"/>
</dbReference>
<dbReference type="Gene3D" id="1.10.8.10">
    <property type="entry name" value="DNA helicase RuvA subunit, C-terminal domain"/>
    <property type="match status" value="1"/>
</dbReference>
<dbReference type="AlphaFoldDB" id="A0A5S3V8C9"/>
<keyword evidence="10" id="KW-1185">Reference proteome</keyword>
<dbReference type="InterPro" id="IPR004556">
    <property type="entry name" value="HemK-like"/>
</dbReference>
<reference evidence="8 11" key="1">
    <citation type="submission" date="2018-01" db="EMBL/GenBank/DDBJ databases">
        <authorList>
            <person name="Paulsen S."/>
            <person name="Gram L.K."/>
        </authorList>
    </citation>
    <scope>NUCLEOTIDE SEQUENCE [LARGE SCALE GENOMIC DNA]</scope>
    <source>
        <strain evidence="8 11">S3790</strain>
        <strain evidence="9">S3895</strain>
    </source>
</reference>
<protein>
    <recommendedName>
        <fullName evidence="5">Release factor glutamine methyltransferase</fullName>
        <shortName evidence="5">RF MTase</shortName>
        <ecNumber evidence="5">2.1.1.297</ecNumber>
    </recommendedName>
    <alternativeName>
        <fullName evidence="5">N5-glutamine methyltransferase PrmC</fullName>
    </alternativeName>
    <alternativeName>
        <fullName evidence="5">Protein-(glutamine-N5) MTase PrmC</fullName>
    </alternativeName>
    <alternativeName>
        <fullName evidence="5">Protein-glutamine N-methyltransferase PrmC</fullName>
    </alternativeName>
</protein>
<evidence type="ECO:0000256" key="4">
    <source>
        <dbReference type="ARBA" id="ARBA00048391"/>
    </source>
</evidence>
<dbReference type="Proteomes" id="UP000307164">
    <property type="component" value="Unassembled WGS sequence"/>
</dbReference>
<dbReference type="NCBIfam" id="TIGR03534">
    <property type="entry name" value="RF_mod_PrmC"/>
    <property type="match status" value="1"/>
</dbReference>
<gene>
    <name evidence="5 8" type="primary">prmC</name>
    <name evidence="8" type="ORF">CWC19_11040</name>
    <name evidence="9" type="ORF">CWC20_15655</name>
</gene>
<feature type="domain" description="Methyltransferase" evidence="6">
    <location>
        <begin position="113"/>
        <end position="247"/>
    </location>
</feature>
<feature type="binding site" evidence="5">
    <location>
        <position position="144"/>
    </location>
    <ligand>
        <name>S-adenosyl-L-methionine</name>
        <dbReference type="ChEBI" id="CHEBI:59789"/>
    </ligand>
</feature>
<feature type="binding site" evidence="5">
    <location>
        <begin position="187"/>
        <end position="190"/>
    </location>
    <ligand>
        <name>substrate</name>
    </ligand>
</feature>
<dbReference type="Pfam" id="PF17827">
    <property type="entry name" value="PrmC_N"/>
    <property type="match status" value="1"/>
</dbReference>
<keyword evidence="3 5" id="KW-0949">S-adenosyl-L-methionine</keyword>
<dbReference type="PROSITE" id="PS00092">
    <property type="entry name" value="N6_MTASE"/>
    <property type="match status" value="1"/>
</dbReference>
<dbReference type="GO" id="GO:0032259">
    <property type="term" value="P:methylation"/>
    <property type="evidence" value="ECO:0007669"/>
    <property type="project" value="UniProtKB-KW"/>
</dbReference>
<dbReference type="Gene3D" id="3.40.50.150">
    <property type="entry name" value="Vaccinia Virus protein VP39"/>
    <property type="match status" value="1"/>
</dbReference>
<evidence type="ECO:0000256" key="3">
    <source>
        <dbReference type="ARBA" id="ARBA00022691"/>
    </source>
</evidence>
<dbReference type="EC" id="2.1.1.297" evidence="5"/>
<dbReference type="PANTHER" id="PTHR18895:SF74">
    <property type="entry name" value="MTRF1L RELEASE FACTOR GLUTAMINE METHYLTRANSFERASE"/>
    <property type="match status" value="1"/>
</dbReference>
<keyword evidence="2 5" id="KW-0808">Transferase</keyword>
<evidence type="ECO:0000313" key="11">
    <source>
        <dbReference type="Proteomes" id="UP000307217"/>
    </source>
</evidence>
<dbReference type="InterPro" id="IPR029063">
    <property type="entry name" value="SAM-dependent_MTases_sf"/>
</dbReference>
<dbReference type="NCBIfam" id="TIGR00536">
    <property type="entry name" value="hemK_fam"/>
    <property type="match status" value="1"/>
</dbReference>
<comment type="similarity">
    <text evidence="5">Belongs to the protein N5-glutamine methyltransferase family. PrmC subfamily.</text>
</comment>
<name>A0A5S3V8C9_9GAMM</name>